<dbReference type="InterPro" id="IPR000064">
    <property type="entry name" value="NLP_P60_dom"/>
</dbReference>
<dbReference type="Pfam" id="PF00877">
    <property type="entry name" value="NLPC_P60"/>
    <property type="match status" value="1"/>
</dbReference>
<keyword evidence="9" id="KW-1185">Reference proteome</keyword>
<keyword evidence="3 6" id="KW-0732">Signal</keyword>
<evidence type="ECO:0000256" key="1">
    <source>
        <dbReference type="ARBA" id="ARBA00007074"/>
    </source>
</evidence>
<dbReference type="AlphaFoldDB" id="A0AAE3HKQ4"/>
<dbReference type="RefSeq" id="WP_259054310.1">
    <property type="nucleotide sequence ID" value="NZ_JANUCT010000004.1"/>
</dbReference>
<dbReference type="Proteomes" id="UP001204445">
    <property type="component" value="Unassembled WGS sequence"/>
</dbReference>
<dbReference type="InterPro" id="IPR052062">
    <property type="entry name" value="Murein_DD/LD_carboxypeptidase"/>
</dbReference>
<dbReference type="GO" id="GO:0008234">
    <property type="term" value="F:cysteine-type peptidase activity"/>
    <property type="evidence" value="ECO:0007669"/>
    <property type="project" value="UniProtKB-KW"/>
</dbReference>
<evidence type="ECO:0000313" key="9">
    <source>
        <dbReference type="Proteomes" id="UP001204445"/>
    </source>
</evidence>
<dbReference type="SUPFAM" id="SSF54001">
    <property type="entry name" value="Cysteine proteinases"/>
    <property type="match status" value="1"/>
</dbReference>
<dbReference type="InterPro" id="IPR038765">
    <property type="entry name" value="Papain-like_cys_pep_sf"/>
</dbReference>
<organism evidence="8 9">
    <name type="scientific">Methylohalomonas lacus</name>
    <dbReference type="NCBI Taxonomy" id="398773"/>
    <lineage>
        <taxon>Bacteria</taxon>
        <taxon>Pseudomonadati</taxon>
        <taxon>Pseudomonadota</taxon>
        <taxon>Gammaproteobacteria</taxon>
        <taxon>Methylohalomonadales</taxon>
        <taxon>Methylohalomonadaceae</taxon>
        <taxon>Methylohalomonas</taxon>
    </lineage>
</organism>
<feature type="domain" description="NlpC/P60" evidence="7">
    <location>
        <begin position="51"/>
        <end position="172"/>
    </location>
</feature>
<protein>
    <submittedName>
        <fullName evidence="8">Cell wall-associated NlpC family hydrolase</fullName>
    </submittedName>
</protein>
<evidence type="ECO:0000256" key="2">
    <source>
        <dbReference type="ARBA" id="ARBA00022670"/>
    </source>
</evidence>
<evidence type="ECO:0000313" key="8">
    <source>
        <dbReference type="EMBL" id="MCS3902737.1"/>
    </source>
</evidence>
<evidence type="ECO:0000256" key="6">
    <source>
        <dbReference type="SAM" id="SignalP"/>
    </source>
</evidence>
<keyword evidence="5" id="KW-0788">Thiol protease</keyword>
<evidence type="ECO:0000256" key="4">
    <source>
        <dbReference type="ARBA" id="ARBA00022801"/>
    </source>
</evidence>
<keyword evidence="4 8" id="KW-0378">Hydrolase</keyword>
<accession>A0AAE3HKQ4</accession>
<keyword evidence="2" id="KW-0645">Protease</keyword>
<evidence type="ECO:0000259" key="7">
    <source>
        <dbReference type="PROSITE" id="PS51935"/>
    </source>
</evidence>
<name>A0AAE3HKQ4_9GAMM</name>
<dbReference type="PANTHER" id="PTHR47360">
    <property type="entry name" value="MUREIN DD-ENDOPEPTIDASE MEPS/MUREIN LD-CARBOXYPEPTIDASE"/>
    <property type="match status" value="1"/>
</dbReference>
<dbReference type="EMBL" id="JANUCT010000004">
    <property type="protein sequence ID" value="MCS3902737.1"/>
    <property type="molecule type" value="Genomic_DNA"/>
</dbReference>
<comment type="caution">
    <text evidence="8">The sequence shown here is derived from an EMBL/GenBank/DDBJ whole genome shotgun (WGS) entry which is preliminary data.</text>
</comment>
<dbReference type="PROSITE" id="PS51935">
    <property type="entry name" value="NLPC_P60"/>
    <property type="match status" value="1"/>
</dbReference>
<evidence type="ECO:0000256" key="3">
    <source>
        <dbReference type="ARBA" id="ARBA00022729"/>
    </source>
</evidence>
<feature type="signal peptide" evidence="6">
    <location>
        <begin position="1"/>
        <end position="24"/>
    </location>
</feature>
<dbReference type="GO" id="GO:0006508">
    <property type="term" value="P:proteolysis"/>
    <property type="evidence" value="ECO:0007669"/>
    <property type="project" value="UniProtKB-KW"/>
</dbReference>
<evidence type="ECO:0000256" key="5">
    <source>
        <dbReference type="ARBA" id="ARBA00022807"/>
    </source>
</evidence>
<dbReference type="PANTHER" id="PTHR47360:SF1">
    <property type="entry name" value="ENDOPEPTIDASE NLPC-RELATED"/>
    <property type="match status" value="1"/>
</dbReference>
<proteinExistence type="inferred from homology"/>
<feature type="chain" id="PRO_5042228803" evidence="6">
    <location>
        <begin position="25"/>
        <end position="178"/>
    </location>
</feature>
<gene>
    <name evidence="8" type="ORF">J2T55_000741</name>
</gene>
<comment type="similarity">
    <text evidence="1">Belongs to the peptidase C40 family.</text>
</comment>
<dbReference type="Gene3D" id="3.90.1720.10">
    <property type="entry name" value="endopeptidase domain like (from Nostoc punctiforme)"/>
    <property type="match status" value="1"/>
</dbReference>
<sequence length="178" mass="19540">MSLASAVNRNGVVLCLVMFLAACGSTPTRNTPNIAATPSRSEPAKPASADESIKSALYAQYQEWRGTPYRYGGLSKRGIDCSGFVYTTFRKRFDQQLPRTTAGQVRVGYAVPRHAVTAGDLVFFRTGAKGRHVGIYIEDGKFLHASTSAGVMLSNLEDQYWSAHYWKAQRPSEQLAGR</sequence>
<reference evidence="8" key="1">
    <citation type="submission" date="2022-08" db="EMBL/GenBank/DDBJ databases">
        <title>Genomic Encyclopedia of Type Strains, Phase III (KMG-III): the genomes of soil and plant-associated and newly described type strains.</title>
        <authorList>
            <person name="Whitman W."/>
        </authorList>
    </citation>
    <scope>NUCLEOTIDE SEQUENCE</scope>
    <source>
        <strain evidence="8">HMT 1</strain>
    </source>
</reference>